<dbReference type="InterPro" id="IPR010085">
    <property type="entry name" value="Crot_CoA_red"/>
</dbReference>
<dbReference type="Pfam" id="PF00107">
    <property type="entry name" value="ADH_zinc_N"/>
    <property type="match status" value="1"/>
</dbReference>
<dbReference type="GO" id="GO:0016491">
    <property type="term" value="F:oxidoreductase activity"/>
    <property type="evidence" value="ECO:0007669"/>
    <property type="project" value="UniProtKB-KW"/>
</dbReference>
<keyword evidence="1" id="KW-0521">NADP</keyword>
<dbReference type="InterPro" id="IPR013154">
    <property type="entry name" value="ADH-like_N"/>
</dbReference>
<dbReference type="InterPro" id="IPR011032">
    <property type="entry name" value="GroES-like_sf"/>
</dbReference>
<dbReference type="Proteomes" id="UP000642284">
    <property type="component" value="Unassembled WGS sequence"/>
</dbReference>
<dbReference type="InterPro" id="IPR020843">
    <property type="entry name" value="ER"/>
</dbReference>
<dbReference type="RefSeq" id="WP_187813424.1">
    <property type="nucleotide sequence ID" value="NZ_JACTVJ010000005.1"/>
</dbReference>
<dbReference type="EMBL" id="JACTVJ010000005">
    <property type="protein sequence ID" value="MBC9712958.1"/>
    <property type="molecule type" value="Genomic_DNA"/>
</dbReference>
<organism evidence="3 4">
    <name type="scientific">Streptomyces polyasparticus</name>
    <dbReference type="NCBI Taxonomy" id="2767826"/>
    <lineage>
        <taxon>Bacteria</taxon>
        <taxon>Bacillati</taxon>
        <taxon>Actinomycetota</taxon>
        <taxon>Actinomycetes</taxon>
        <taxon>Kitasatosporales</taxon>
        <taxon>Streptomycetaceae</taxon>
        <taxon>Streptomyces</taxon>
    </lineage>
</organism>
<accession>A0ABR7SF29</accession>
<evidence type="ECO:0000313" key="4">
    <source>
        <dbReference type="Proteomes" id="UP000642284"/>
    </source>
</evidence>
<protein>
    <submittedName>
        <fullName evidence="3">Crotonyl-CoA carboxylase/reductase</fullName>
        <ecNumber evidence="3">1.3.1.85</ecNumber>
    </submittedName>
</protein>
<gene>
    <name evidence="3" type="primary">ccrA</name>
    <name evidence="3" type="ORF">H9Y04_10295</name>
</gene>
<dbReference type="InterPro" id="IPR013149">
    <property type="entry name" value="ADH-like_C"/>
</dbReference>
<dbReference type="PANTHER" id="PTHR44154">
    <property type="entry name" value="QUINONE OXIDOREDUCTASE"/>
    <property type="match status" value="1"/>
</dbReference>
<evidence type="ECO:0000259" key="2">
    <source>
        <dbReference type="SMART" id="SM00829"/>
    </source>
</evidence>
<dbReference type="Gene3D" id="3.90.180.10">
    <property type="entry name" value="Medium-chain alcohol dehydrogenases, catalytic domain"/>
    <property type="match status" value="2"/>
</dbReference>
<dbReference type="EC" id="1.3.1.85" evidence="3"/>
<dbReference type="PANTHER" id="PTHR44154:SF1">
    <property type="entry name" value="QUINONE OXIDOREDUCTASE"/>
    <property type="match status" value="1"/>
</dbReference>
<dbReference type="Pfam" id="PF08240">
    <property type="entry name" value="ADH_N"/>
    <property type="match status" value="1"/>
</dbReference>
<reference evidence="3 4" key="1">
    <citation type="submission" date="2020-08" db="EMBL/GenBank/DDBJ databases">
        <title>Genemic of Streptomyces polyaspartic.</title>
        <authorList>
            <person name="Liu W."/>
        </authorList>
    </citation>
    <scope>NUCLEOTIDE SEQUENCE [LARGE SCALE GENOMIC DNA]</scope>
    <source>
        <strain evidence="3 4">TRM66268-LWL</strain>
    </source>
</reference>
<feature type="domain" description="Enoyl reductase (ER)" evidence="2">
    <location>
        <begin position="51"/>
        <end position="415"/>
    </location>
</feature>
<dbReference type="InterPro" id="IPR036291">
    <property type="entry name" value="NAD(P)-bd_dom_sf"/>
</dbReference>
<keyword evidence="4" id="KW-1185">Reference proteome</keyword>
<name>A0ABR7SF29_9ACTN</name>
<dbReference type="SMART" id="SM00829">
    <property type="entry name" value="PKS_ER"/>
    <property type="match status" value="1"/>
</dbReference>
<dbReference type="InterPro" id="IPR051603">
    <property type="entry name" value="Zinc-ADH_QOR/CCCR"/>
</dbReference>
<evidence type="ECO:0000313" key="3">
    <source>
        <dbReference type="EMBL" id="MBC9712958.1"/>
    </source>
</evidence>
<dbReference type="SUPFAM" id="SSF50129">
    <property type="entry name" value="GroES-like"/>
    <property type="match status" value="1"/>
</dbReference>
<sequence length="445" mass="48753">MHRLAEFLLDPSAGPEDFARFPLPDTYRAITVHRAEAGIFAGIPSRERDPSLSLHLDQVPVPEVGPGEALVAVMASSVNYNTVWSALFEPQPTFRFLQEYARRRPEGRRHDLPYHVLGSDLAGIVLRTGPGVTRWRPGDSVVGHCLVTELDHPDGHGDPLLDPEARIWGYETNFGGLADLALVKSGQLLPKPAHLTWEEAAVSGLVNSTAYRQLVSANGARMKQGDTVLIWGAAGGLGSYATQYVLAGGGFPVCVVSSPARARLCRAMGAAHVIDREAEGFRFWTDDATPDPREWRRFARRVRELTGGEEPDIVFEHPGRDTFGASVYTVRKGGAVATCASITGAQHLYDNRYLWTRLVRIVGTHFAHHREAWEANRLIAKGRIHPTLSALYPLQETAEAVRAVRDGLRPGKAGVLCLAPSAGLGVTDQELRIRHLPAINRFRTS</sequence>
<dbReference type="NCBIfam" id="TIGR01751">
    <property type="entry name" value="crot-CoA-red"/>
    <property type="match status" value="1"/>
</dbReference>
<dbReference type="SUPFAM" id="SSF51735">
    <property type="entry name" value="NAD(P)-binding Rossmann-fold domains"/>
    <property type="match status" value="1"/>
</dbReference>
<evidence type="ECO:0000256" key="1">
    <source>
        <dbReference type="ARBA" id="ARBA00022857"/>
    </source>
</evidence>
<keyword evidence="3" id="KW-0560">Oxidoreductase</keyword>
<proteinExistence type="predicted"/>
<comment type="caution">
    <text evidence="3">The sequence shown here is derived from an EMBL/GenBank/DDBJ whole genome shotgun (WGS) entry which is preliminary data.</text>
</comment>